<dbReference type="InterPro" id="IPR002818">
    <property type="entry name" value="DJ-1/PfpI"/>
</dbReference>
<gene>
    <name evidence="3" type="ORF">EDD33_1846</name>
</gene>
<dbReference type="InterPro" id="IPR006286">
    <property type="entry name" value="C56_PfpI-like"/>
</dbReference>
<protein>
    <submittedName>
        <fullName evidence="3">Protease I</fullName>
    </submittedName>
</protein>
<dbReference type="EMBL" id="RKHO01000001">
    <property type="protein sequence ID" value="ROR90989.1"/>
    <property type="molecule type" value="Genomic_DNA"/>
</dbReference>
<comment type="similarity">
    <text evidence="1">Belongs to the peptidase C56 family.</text>
</comment>
<dbReference type="AlphaFoldDB" id="A0A3N2CTX1"/>
<dbReference type="SUPFAM" id="SSF52317">
    <property type="entry name" value="Class I glutamine amidotransferase-like"/>
    <property type="match status" value="1"/>
</dbReference>
<dbReference type="RefSeq" id="WP_170169749.1">
    <property type="nucleotide sequence ID" value="NZ_RKHO01000001.1"/>
</dbReference>
<keyword evidence="4" id="KW-1185">Reference proteome</keyword>
<dbReference type="PANTHER" id="PTHR42733">
    <property type="entry name" value="DJ-1 PROTEIN"/>
    <property type="match status" value="1"/>
</dbReference>
<dbReference type="InterPro" id="IPR029062">
    <property type="entry name" value="Class_I_gatase-like"/>
</dbReference>
<sequence>MDLFLARRTIGFVTAQDGVDDAELTGTLQATQSAGARTVLIAPQFGRVRTVRDGDHANTYTVDLTLSSCECQQLDALVLPDGAENSKALREDSRTAGFVGDFARTGRPLGAFGYAIWSLLDADLLKGRHATSHPAIRDEVERAGAHWHNRRVVVDDPIITSRAASDVDAFNLQLLALLDR</sequence>
<dbReference type="GO" id="GO:0008233">
    <property type="term" value="F:peptidase activity"/>
    <property type="evidence" value="ECO:0007669"/>
    <property type="project" value="UniProtKB-KW"/>
</dbReference>
<dbReference type="PANTHER" id="PTHR42733:SF12">
    <property type="entry name" value="PROTEINASE"/>
    <property type="match status" value="1"/>
</dbReference>
<evidence type="ECO:0000256" key="1">
    <source>
        <dbReference type="ARBA" id="ARBA00008542"/>
    </source>
</evidence>
<evidence type="ECO:0000313" key="4">
    <source>
        <dbReference type="Proteomes" id="UP000281738"/>
    </source>
</evidence>
<feature type="domain" description="DJ-1/PfpI" evidence="2">
    <location>
        <begin position="12"/>
        <end position="176"/>
    </location>
</feature>
<organism evidence="3 4">
    <name type="scientific">Nocardioides aurantiacus</name>
    <dbReference type="NCBI Taxonomy" id="86796"/>
    <lineage>
        <taxon>Bacteria</taxon>
        <taxon>Bacillati</taxon>
        <taxon>Actinomycetota</taxon>
        <taxon>Actinomycetes</taxon>
        <taxon>Propionibacteriales</taxon>
        <taxon>Nocardioidaceae</taxon>
        <taxon>Nocardioides</taxon>
    </lineage>
</organism>
<dbReference type="GO" id="GO:0006508">
    <property type="term" value="P:proteolysis"/>
    <property type="evidence" value="ECO:0007669"/>
    <property type="project" value="UniProtKB-KW"/>
</dbReference>
<keyword evidence="3" id="KW-0378">Hydrolase</keyword>
<dbReference type="Gene3D" id="3.40.50.880">
    <property type="match status" value="1"/>
</dbReference>
<dbReference type="Proteomes" id="UP000281738">
    <property type="component" value="Unassembled WGS sequence"/>
</dbReference>
<reference evidence="3 4" key="1">
    <citation type="submission" date="2018-11" db="EMBL/GenBank/DDBJ databases">
        <title>Sequencing the genomes of 1000 actinobacteria strains.</title>
        <authorList>
            <person name="Klenk H.-P."/>
        </authorList>
    </citation>
    <scope>NUCLEOTIDE SEQUENCE [LARGE SCALE GENOMIC DNA]</scope>
    <source>
        <strain evidence="3 4">DSM 12652</strain>
    </source>
</reference>
<comment type="caution">
    <text evidence="3">The sequence shown here is derived from an EMBL/GenBank/DDBJ whole genome shotgun (WGS) entry which is preliminary data.</text>
</comment>
<evidence type="ECO:0000259" key="2">
    <source>
        <dbReference type="Pfam" id="PF01965"/>
    </source>
</evidence>
<dbReference type="PROSITE" id="PS51276">
    <property type="entry name" value="PEPTIDASE_C56_PFPI"/>
    <property type="match status" value="1"/>
</dbReference>
<keyword evidence="3" id="KW-0645">Protease</keyword>
<name>A0A3N2CTX1_9ACTN</name>
<dbReference type="Pfam" id="PF01965">
    <property type="entry name" value="DJ-1_PfpI"/>
    <property type="match status" value="1"/>
</dbReference>
<accession>A0A3N2CTX1</accession>
<evidence type="ECO:0000313" key="3">
    <source>
        <dbReference type="EMBL" id="ROR90989.1"/>
    </source>
</evidence>
<proteinExistence type="inferred from homology"/>